<evidence type="ECO:0000313" key="1">
    <source>
        <dbReference type="EMBL" id="MEJ7138594.1"/>
    </source>
</evidence>
<keyword evidence="2" id="KW-1185">Reference proteome</keyword>
<proteinExistence type="predicted"/>
<comment type="caution">
    <text evidence="1">The sequence shown here is derived from an EMBL/GenBank/DDBJ whole genome shotgun (WGS) entry which is preliminary data.</text>
</comment>
<keyword evidence="1" id="KW-0378">Hydrolase</keyword>
<dbReference type="EMBL" id="JAWDIE010000012">
    <property type="protein sequence ID" value="MEJ7138594.1"/>
    <property type="molecule type" value="Genomic_DNA"/>
</dbReference>
<organism evidence="1 2">
    <name type="scientific">Amphibiibacter pelophylacis</name>
    <dbReference type="NCBI Taxonomy" id="1799477"/>
    <lineage>
        <taxon>Bacteria</taxon>
        <taxon>Pseudomonadati</taxon>
        <taxon>Pseudomonadota</taxon>
        <taxon>Betaproteobacteria</taxon>
        <taxon>Burkholderiales</taxon>
        <taxon>Sphaerotilaceae</taxon>
        <taxon>Amphibiibacter</taxon>
    </lineage>
</organism>
<evidence type="ECO:0000313" key="2">
    <source>
        <dbReference type="Proteomes" id="UP001364695"/>
    </source>
</evidence>
<dbReference type="Proteomes" id="UP001364695">
    <property type="component" value="Unassembled WGS sequence"/>
</dbReference>
<reference evidence="1" key="1">
    <citation type="submission" date="2023-10" db="EMBL/GenBank/DDBJ databases">
        <title>Amphibacter perezi, gen. nov., sp. nov. a novel taxa of the family Comamonadaceae, class Betaproteobacteria isolated from the skin microbiota of Pelophylax perezi from different populations.</title>
        <authorList>
            <person name="Costa S."/>
            <person name="Proenca D.N."/>
            <person name="Lopes I."/>
            <person name="Morais P.V."/>
        </authorList>
    </citation>
    <scope>NUCLEOTIDE SEQUENCE</scope>
    <source>
        <strain evidence="1">SL12-8</strain>
    </source>
</reference>
<name>A0ACC6P308_9BURK</name>
<sequence length="192" mass="21488">MSTWDQNDTAQPRHCRTCGTVVERRVPDGDNRLRDVCPVCGAIHYDNPLNVVGTLPWRRNGQGEVEVLLCLRNIEPQLGFWTLPAGFMENEESVAEGALRETQEEAGADIVLGELLLLCTVRRANQVHFFYTAELQSDRFDPGEETQAVGLYTRESLPWGRIAFASVKLALEVFFSQINDGGFHLHCADIPS</sequence>
<protein>
    <submittedName>
        <fullName evidence="1">NUDIX hydrolase</fullName>
    </submittedName>
</protein>
<accession>A0ACC6P308</accession>
<gene>
    <name evidence="1" type="ORF">RV045_09155</name>
</gene>